<dbReference type="HOGENOM" id="CLU_069356_12_9_6"/>
<dbReference type="RefSeq" id="WP_010459381.1">
    <property type="nucleotide sequence ID" value="NZ_CP005960.1"/>
</dbReference>
<organism evidence="4 5">
    <name type="scientific">Pseudomonas mandelii JR-1</name>
    <dbReference type="NCBI Taxonomy" id="1147786"/>
    <lineage>
        <taxon>Bacteria</taxon>
        <taxon>Pseudomonadati</taxon>
        <taxon>Pseudomonadota</taxon>
        <taxon>Gammaproteobacteria</taxon>
        <taxon>Pseudomonadales</taxon>
        <taxon>Pseudomonadaceae</taxon>
        <taxon>Pseudomonas</taxon>
    </lineage>
</organism>
<dbReference type="SUPFAM" id="SSF48498">
    <property type="entry name" value="Tetracyclin repressor-like, C-terminal domain"/>
    <property type="match status" value="1"/>
</dbReference>
<accession>A0A024E4W1</accession>
<dbReference type="InterPro" id="IPR050109">
    <property type="entry name" value="HTH-type_TetR-like_transc_reg"/>
</dbReference>
<dbReference type="Pfam" id="PF00440">
    <property type="entry name" value="TetR_N"/>
    <property type="match status" value="1"/>
</dbReference>
<dbReference type="GO" id="GO:0003700">
    <property type="term" value="F:DNA-binding transcription factor activity"/>
    <property type="evidence" value="ECO:0007669"/>
    <property type="project" value="TreeGrafter"/>
</dbReference>
<dbReference type="PROSITE" id="PS50977">
    <property type="entry name" value="HTH_TETR_2"/>
    <property type="match status" value="1"/>
</dbReference>
<dbReference type="PANTHER" id="PTHR30055">
    <property type="entry name" value="HTH-TYPE TRANSCRIPTIONAL REGULATOR RUTR"/>
    <property type="match status" value="1"/>
</dbReference>
<dbReference type="AlphaFoldDB" id="A0A024E4W1"/>
<dbReference type="InterPro" id="IPR001647">
    <property type="entry name" value="HTH_TetR"/>
</dbReference>
<gene>
    <name evidence="4" type="ORF">OU5_0900</name>
</gene>
<keyword evidence="1 2" id="KW-0238">DNA-binding</keyword>
<dbReference type="PANTHER" id="PTHR30055:SF187">
    <property type="entry name" value="TRANSCRIPTIONAL REGULATORY PROTEIN"/>
    <property type="match status" value="1"/>
</dbReference>
<protein>
    <submittedName>
        <fullName evidence="4">TetR family transcriptional regulator</fullName>
    </submittedName>
</protein>
<feature type="DNA-binding region" description="H-T-H motif" evidence="2">
    <location>
        <begin position="39"/>
        <end position="58"/>
    </location>
</feature>
<dbReference type="OrthoDB" id="5816932at2"/>
<evidence type="ECO:0000259" key="3">
    <source>
        <dbReference type="PROSITE" id="PS50977"/>
    </source>
</evidence>
<dbReference type="Gene3D" id="1.10.357.10">
    <property type="entry name" value="Tetracycline Repressor, domain 2"/>
    <property type="match status" value="1"/>
</dbReference>
<evidence type="ECO:0000313" key="5">
    <source>
        <dbReference type="Proteomes" id="UP000026913"/>
    </source>
</evidence>
<dbReference type="Proteomes" id="UP000026913">
    <property type="component" value="Chromosome"/>
</dbReference>
<feature type="domain" description="HTH tetR-type" evidence="3">
    <location>
        <begin position="16"/>
        <end position="76"/>
    </location>
</feature>
<dbReference type="EMBL" id="CP005960">
    <property type="protein sequence ID" value="AHZ67979.1"/>
    <property type="molecule type" value="Genomic_DNA"/>
</dbReference>
<name>A0A024E4W1_9PSED</name>
<evidence type="ECO:0000256" key="1">
    <source>
        <dbReference type="ARBA" id="ARBA00023125"/>
    </source>
</evidence>
<dbReference type="PRINTS" id="PR00455">
    <property type="entry name" value="HTHTETR"/>
</dbReference>
<sequence length="211" mass="23877">METADLLERSYPGRRAELKRDIFRKALALFNEQGLEATTIEMIRAECDTSVGAIYHHFGNKEGLVAALFFTALDDQALLRDSYLAEAQTTEEGVHALVHSYVDWVDSQPDWARFQYHARFAVTKGPFKEELATRNKIRNQTLGQWLAEPGRRDELRAFPAELLPSLIIGQADSYCRAWLSGRVVASPKAYRALLAEAAWRSICDNSRAETQ</sequence>
<dbReference type="SUPFAM" id="SSF46689">
    <property type="entry name" value="Homeodomain-like"/>
    <property type="match status" value="1"/>
</dbReference>
<evidence type="ECO:0000256" key="2">
    <source>
        <dbReference type="PROSITE-ProRule" id="PRU00335"/>
    </source>
</evidence>
<dbReference type="KEGG" id="pman:OU5_0900"/>
<dbReference type="InterPro" id="IPR036271">
    <property type="entry name" value="Tet_transcr_reg_TetR-rel_C_sf"/>
</dbReference>
<evidence type="ECO:0000313" key="4">
    <source>
        <dbReference type="EMBL" id="AHZ67979.1"/>
    </source>
</evidence>
<dbReference type="InterPro" id="IPR009057">
    <property type="entry name" value="Homeodomain-like_sf"/>
</dbReference>
<reference evidence="4 5" key="1">
    <citation type="journal article" date="2012" name="J. Bacteriol.">
        <title>Genome sequence of cold-adapted Pseudomonas mandelii strain JR-1.</title>
        <authorList>
            <person name="Jang S.H."/>
            <person name="Kim J."/>
            <person name="Kim J."/>
            <person name="Hong S."/>
            <person name="Lee C."/>
        </authorList>
    </citation>
    <scope>NUCLEOTIDE SEQUENCE [LARGE SCALE GENOMIC DNA]</scope>
    <source>
        <strain evidence="4 5">JR-1</strain>
    </source>
</reference>
<proteinExistence type="predicted"/>
<dbReference type="GO" id="GO:0000976">
    <property type="term" value="F:transcription cis-regulatory region binding"/>
    <property type="evidence" value="ECO:0007669"/>
    <property type="project" value="TreeGrafter"/>
</dbReference>